<gene>
    <name evidence="3" type="ORF">chiPu_0011141</name>
</gene>
<feature type="coiled-coil region" evidence="1">
    <location>
        <begin position="418"/>
        <end position="456"/>
    </location>
</feature>
<accession>A0A401SQL8</accession>
<dbReference type="AlphaFoldDB" id="A0A401SQL8"/>
<proteinExistence type="predicted"/>
<feature type="coiled-coil region" evidence="1">
    <location>
        <begin position="136"/>
        <end position="212"/>
    </location>
</feature>
<keyword evidence="4" id="KW-1185">Reference proteome</keyword>
<evidence type="ECO:0000256" key="1">
    <source>
        <dbReference type="SAM" id="Coils"/>
    </source>
</evidence>
<dbReference type="Proteomes" id="UP000287033">
    <property type="component" value="Unassembled WGS sequence"/>
</dbReference>
<dbReference type="PANTHER" id="PTHR18863:SF4">
    <property type="entry name" value="COILED-COIL DOMAIN-CONTAINING PROTEIN 170"/>
    <property type="match status" value="1"/>
</dbReference>
<feature type="region of interest" description="Disordered" evidence="2">
    <location>
        <begin position="779"/>
        <end position="800"/>
    </location>
</feature>
<reference evidence="3 4" key="1">
    <citation type="journal article" date="2018" name="Nat. Ecol. Evol.">
        <title>Shark genomes provide insights into elasmobranch evolution and the origin of vertebrates.</title>
        <authorList>
            <person name="Hara Y"/>
            <person name="Yamaguchi K"/>
            <person name="Onimaru K"/>
            <person name="Kadota M"/>
            <person name="Koyanagi M"/>
            <person name="Keeley SD"/>
            <person name="Tatsumi K"/>
            <person name="Tanaka K"/>
            <person name="Motone F"/>
            <person name="Kageyama Y"/>
            <person name="Nozu R"/>
            <person name="Adachi N"/>
            <person name="Nishimura O"/>
            <person name="Nakagawa R"/>
            <person name="Tanegashima C"/>
            <person name="Kiyatake I"/>
            <person name="Matsumoto R"/>
            <person name="Murakumo K"/>
            <person name="Nishida K"/>
            <person name="Terakita A"/>
            <person name="Kuratani S"/>
            <person name="Sato K"/>
            <person name="Hyodo S Kuraku.S."/>
        </authorList>
    </citation>
    <scope>NUCLEOTIDE SEQUENCE [LARGE SCALE GENOMIC DNA]</scope>
</reference>
<protein>
    <recommendedName>
        <fullName evidence="5">Coiled-coil domain-containing protein 170</fullName>
    </recommendedName>
</protein>
<dbReference type="InterPro" id="IPR039139">
    <property type="entry name" value="CCDC170-like"/>
</dbReference>
<sequence>MSGSRGADSGSPVPELIDVNSNRALRSLGRVSSSPAAGHRVPELQEQLNAMKRQLTEKDELIATLAGGRCRSRLEAQKGIFDPVVENPVLRDQLNHYRVASETARSELAALQVKYKGSQTELTDICLKLTSQEGYIQELKAEVESYKMDNTRQQSLIGCLRERILESEEKSRTLLSSKTETEVTLQVLQNENKELRQRNTELESKLRKHLMEWDVAKQEDTRRIKEHDEFLEKLSRAINVDSRVGEHHLDLLLSQAGELYKENNRRNIQIRSLEETIGAHDMESKASRETIMRLVSELGREQKAVASYLQELDTIRKDLDNALNAKHHLERENRSLQDRLDSTQRAWEASKLEIRSWEQRSKELDGSLLTSVCEAKSVHTQLEAFKHQLAFLLNKTDVIVPPTEDAIKERIREVCNSEEASKQTVSRLEENVTKLTEQLERQVDLHQAALQRCTKADLGLSELQERVRTLEGNLLSGDVLCDTLSQDKQKYLKFLEDIAERMKLERVTAEIGFDMQLDAILARADQLVKMENEAIVENKTLTYNLKRKLKAQKDKLVSKELHMDLLRRKIAQLDTEKQTQTALAVERDEANLTVRKLKKKVERLEKELVAAQTSSLDLKAKLSDTQELKIKTLEQSKTIDELNKSVRKLETLKETAIEKLNATKSDLDFTELEAKEEKERAQNILEAVGSELKTLKQALQEVARRERQLLDFREVVSRILGLNVNTLALPEYEIVKRLEKLVQAHHTSAVSALCLENSMGKLHQGYVAGCEARQRLASSLNHPGYKPTPALPARRPKSSS</sequence>
<dbReference type="SUPFAM" id="SSF57997">
    <property type="entry name" value="Tropomyosin"/>
    <property type="match status" value="1"/>
</dbReference>
<dbReference type="OrthoDB" id="5832575at2759"/>
<evidence type="ECO:0008006" key="5">
    <source>
        <dbReference type="Google" id="ProtNLM"/>
    </source>
</evidence>
<evidence type="ECO:0000313" key="3">
    <source>
        <dbReference type="EMBL" id="GCC32677.1"/>
    </source>
</evidence>
<feature type="coiled-coil region" evidence="1">
    <location>
        <begin position="587"/>
        <end position="705"/>
    </location>
</feature>
<name>A0A401SQL8_CHIPU</name>
<feature type="coiled-coil region" evidence="1">
    <location>
        <begin position="305"/>
        <end position="346"/>
    </location>
</feature>
<dbReference type="PANTHER" id="PTHR18863">
    <property type="entry name" value="TSEC-2-RELATED"/>
    <property type="match status" value="1"/>
</dbReference>
<organism evidence="3 4">
    <name type="scientific">Chiloscyllium punctatum</name>
    <name type="common">Brownbanded bambooshark</name>
    <name type="synonym">Hemiscyllium punctatum</name>
    <dbReference type="NCBI Taxonomy" id="137246"/>
    <lineage>
        <taxon>Eukaryota</taxon>
        <taxon>Metazoa</taxon>
        <taxon>Chordata</taxon>
        <taxon>Craniata</taxon>
        <taxon>Vertebrata</taxon>
        <taxon>Chondrichthyes</taxon>
        <taxon>Elasmobranchii</taxon>
        <taxon>Galeomorphii</taxon>
        <taxon>Galeoidea</taxon>
        <taxon>Orectolobiformes</taxon>
        <taxon>Hemiscylliidae</taxon>
        <taxon>Chiloscyllium</taxon>
    </lineage>
</organism>
<dbReference type="EMBL" id="BEZZ01000453">
    <property type="protein sequence ID" value="GCC32677.1"/>
    <property type="molecule type" value="Genomic_DNA"/>
</dbReference>
<evidence type="ECO:0000313" key="4">
    <source>
        <dbReference type="Proteomes" id="UP000287033"/>
    </source>
</evidence>
<dbReference type="OMA" id="EQRTHNY"/>
<comment type="caution">
    <text evidence="3">The sequence shown here is derived from an EMBL/GenBank/DDBJ whole genome shotgun (WGS) entry which is preliminary data.</text>
</comment>
<dbReference type="STRING" id="137246.A0A401SQL8"/>
<keyword evidence="1" id="KW-0175">Coiled coil</keyword>
<evidence type="ECO:0000256" key="2">
    <source>
        <dbReference type="SAM" id="MobiDB-lite"/>
    </source>
</evidence>